<dbReference type="AlphaFoldDB" id="A0A562ET63"/>
<organism evidence="2 3">
    <name type="scientific">Rhodococcus rhodochrous J45</name>
    <dbReference type="NCBI Taxonomy" id="935266"/>
    <lineage>
        <taxon>Bacteria</taxon>
        <taxon>Bacillati</taxon>
        <taxon>Actinomycetota</taxon>
        <taxon>Actinomycetes</taxon>
        <taxon>Mycobacteriales</taxon>
        <taxon>Nocardiaceae</taxon>
        <taxon>Rhodococcus</taxon>
    </lineage>
</organism>
<evidence type="ECO:0000259" key="1">
    <source>
        <dbReference type="Pfam" id="PF13577"/>
    </source>
</evidence>
<dbReference type="SUPFAM" id="SSF54427">
    <property type="entry name" value="NTF2-like"/>
    <property type="match status" value="1"/>
</dbReference>
<evidence type="ECO:0000313" key="2">
    <source>
        <dbReference type="EMBL" id="TWH25035.1"/>
    </source>
</evidence>
<name>A0A562ET63_RHORH</name>
<dbReference type="RefSeq" id="WP_026060935.1">
    <property type="nucleotide sequence ID" value="NZ_VLJT01000001.1"/>
</dbReference>
<dbReference type="Pfam" id="PF13577">
    <property type="entry name" value="SnoaL_4"/>
    <property type="match status" value="1"/>
</dbReference>
<feature type="domain" description="SnoaL-like" evidence="1">
    <location>
        <begin position="13"/>
        <end position="124"/>
    </location>
</feature>
<reference evidence="2 3" key="1">
    <citation type="submission" date="2019-07" db="EMBL/GenBank/DDBJ databases">
        <title>Genome sequencing of lignin-degrading bacterial isolates.</title>
        <authorList>
            <person name="Gladden J."/>
        </authorList>
    </citation>
    <scope>NUCLEOTIDE SEQUENCE [LARGE SCALE GENOMIC DNA]</scope>
    <source>
        <strain evidence="2 3">J45</strain>
    </source>
</reference>
<comment type="caution">
    <text evidence="2">The sequence shown here is derived from an EMBL/GenBank/DDBJ whole genome shotgun (WGS) entry which is preliminary data.</text>
</comment>
<dbReference type="EMBL" id="VLJT01000001">
    <property type="protein sequence ID" value="TWH25035.1"/>
    <property type="molecule type" value="Genomic_DNA"/>
</dbReference>
<evidence type="ECO:0000313" key="3">
    <source>
        <dbReference type="Proteomes" id="UP000317573"/>
    </source>
</evidence>
<dbReference type="InterPro" id="IPR032710">
    <property type="entry name" value="NTF2-like_dom_sf"/>
</dbReference>
<protein>
    <submittedName>
        <fullName evidence="2">Ketosteroid isomerase-like protein</fullName>
    </submittedName>
</protein>
<sequence length="145" mass="16049">MQSVSVEIGHRAERLLYDYAAAVDTGDLAGLRGLITDDVVIEQNGKSDFGAEEFIGVYRAFIDSPVEFSRHAISNVRVVQGEGGRVHVDAYFEATVCAPGSNQRIYGRYADVYIEREGTLLIDRKGISVDRMIDLPAGEVEYQPY</sequence>
<dbReference type="GO" id="GO:0016853">
    <property type="term" value="F:isomerase activity"/>
    <property type="evidence" value="ECO:0007669"/>
    <property type="project" value="UniProtKB-KW"/>
</dbReference>
<dbReference type="InterPro" id="IPR037401">
    <property type="entry name" value="SnoaL-like"/>
</dbReference>
<dbReference type="Proteomes" id="UP000317573">
    <property type="component" value="Unassembled WGS sequence"/>
</dbReference>
<gene>
    <name evidence="2" type="ORF">L618_000100004900</name>
</gene>
<keyword evidence="2" id="KW-0413">Isomerase</keyword>
<proteinExistence type="predicted"/>
<dbReference type="CDD" id="cd00531">
    <property type="entry name" value="NTF2_like"/>
    <property type="match status" value="1"/>
</dbReference>
<accession>A0A562ET63</accession>
<dbReference type="Gene3D" id="3.10.450.50">
    <property type="match status" value="1"/>
</dbReference>